<accession>A0A392QND5</accession>
<comment type="caution">
    <text evidence="1">The sequence shown here is derived from an EMBL/GenBank/DDBJ whole genome shotgun (WGS) entry which is preliminary data.</text>
</comment>
<dbReference type="Proteomes" id="UP000265520">
    <property type="component" value="Unassembled WGS sequence"/>
</dbReference>
<sequence length="89" mass="10067">MNILSAEFLLRIVHEAIPDVYFEFGASVPAADLAVHVLDYLHKKLEEMCLVQGGEEEAYLMVLYMYVGSLLPYIEGLDSWLFDGILDDP</sequence>
<organism evidence="1 2">
    <name type="scientific">Trifolium medium</name>
    <dbReference type="NCBI Taxonomy" id="97028"/>
    <lineage>
        <taxon>Eukaryota</taxon>
        <taxon>Viridiplantae</taxon>
        <taxon>Streptophyta</taxon>
        <taxon>Embryophyta</taxon>
        <taxon>Tracheophyta</taxon>
        <taxon>Spermatophyta</taxon>
        <taxon>Magnoliopsida</taxon>
        <taxon>eudicotyledons</taxon>
        <taxon>Gunneridae</taxon>
        <taxon>Pentapetalae</taxon>
        <taxon>rosids</taxon>
        <taxon>fabids</taxon>
        <taxon>Fabales</taxon>
        <taxon>Fabaceae</taxon>
        <taxon>Papilionoideae</taxon>
        <taxon>50 kb inversion clade</taxon>
        <taxon>NPAAA clade</taxon>
        <taxon>Hologalegina</taxon>
        <taxon>IRL clade</taxon>
        <taxon>Trifolieae</taxon>
        <taxon>Trifolium</taxon>
    </lineage>
</organism>
<protein>
    <submittedName>
        <fullName evidence="1">Gamma-tubulin complex component 4</fullName>
    </submittedName>
</protein>
<evidence type="ECO:0000313" key="1">
    <source>
        <dbReference type="EMBL" id="MCI25384.1"/>
    </source>
</evidence>
<proteinExistence type="predicted"/>
<dbReference type="AlphaFoldDB" id="A0A392QND5"/>
<dbReference type="EMBL" id="LXQA010146933">
    <property type="protein sequence ID" value="MCI25384.1"/>
    <property type="molecule type" value="Genomic_DNA"/>
</dbReference>
<name>A0A392QND5_9FABA</name>
<evidence type="ECO:0000313" key="2">
    <source>
        <dbReference type="Proteomes" id="UP000265520"/>
    </source>
</evidence>
<reference evidence="1 2" key="1">
    <citation type="journal article" date="2018" name="Front. Plant Sci.">
        <title>Red Clover (Trifolium pratense) and Zigzag Clover (T. medium) - A Picture of Genomic Similarities and Differences.</title>
        <authorList>
            <person name="Dluhosova J."/>
            <person name="Istvanek J."/>
            <person name="Nedelnik J."/>
            <person name="Repkova J."/>
        </authorList>
    </citation>
    <scope>NUCLEOTIDE SEQUENCE [LARGE SCALE GENOMIC DNA]</scope>
    <source>
        <strain evidence="2">cv. 10/8</strain>
        <tissue evidence="1">Leaf</tissue>
    </source>
</reference>
<keyword evidence="2" id="KW-1185">Reference proteome</keyword>
<feature type="non-terminal residue" evidence="1">
    <location>
        <position position="89"/>
    </location>
</feature>